<dbReference type="EMBL" id="CAJOBB010011147">
    <property type="protein sequence ID" value="CAF4256609.1"/>
    <property type="molecule type" value="Genomic_DNA"/>
</dbReference>
<sequence>MGDIGLRYLVDVLRTNKRITQLNISQNEIIVIE</sequence>
<gene>
    <name evidence="1" type="ORF">KXQ929_LOCUS43108</name>
</gene>
<dbReference type="Proteomes" id="UP000663868">
    <property type="component" value="Unassembled WGS sequence"/>
</dbReference>
<feature type="non-terminal residue" evidence="1">
    <location>
        <position position="1"/>
    </location>
</feature>
<organism evidence="1 2">
    <name type="scientific">Adineta steineri</name>
    <dbReference type="NCBI Taxonomy" id="433720"/>
    <lineage>
        <taxon>Eukaryota</taxon>
        <taxon>Metazoa</taxon>
        <taxon>Spiralia</taxon>
        <taxon>Gnathifera</taxon>
        <taxon>Rotifera</taxon>
        <taxon>Eurotatoria</taxon>
        <taxon>Bdelloidea</taxon>
        <taxon>Adinetida</taxon>
        <taxon>Adinetidae</taxon>
        <taxon>Adineta</taxon>
    </lineage>
</organism>
<protein>
    <submittedName>
        <fullName evidence="1">Uncharacterized protein</fullName>
    </submittedName>
</protein>
<dbReference type="InterPro" id="IPR032675">
    <property type="entry name" value="LRR_dom_sf"/>
</dbReference>
<evidence type="ECO:0000313" key="2">
    <source>
        <dbReference type="Proteomes" id="UP000663868"/>
    </source>
</evidence>
<dbReference type="SUPFAM" id="SSF52047">
    <property type="entry name" value="RNI-like"/>
    <property type="match status" value="1"/>
</dbReference>
<dbReference type="AlphaFoldDB" id="A0A820EZM4"/>
<name>A0A820EZM4_9BILA</name>
<proteinExistence type="predicted"/>
<comment type="caution">
    <text evidence="1">The sequence shown here is derived from an EMBL/GenBank/DDBJ whole genome shotgun (WGS) entry which is preliminary data.</text>
</comment>
<dbReference type="Gene3D" id="3.80.10.10">
    <property type="entry name" value="Ribonuclease Inhibitor"/>
    <property type="match status" value="1"/>
</dbReference>
<accession>A0A820EZM4</accession>
<evidence type="ECO:0000313" key="1">
    <source>
        <dbReference type="EMBL" id="CAF4256609.1"/>
    </source>
</evidence>
<reference evidence="1" key="1">
    <citation type="submission" date="2021-02" db="EMBL/GenBank/DDBJ databases">
        <authorList>
            <person name="Nowell W R."/>
        </authorList>
    </citation>
    <scope>NUCLEOTIDE SEQUENCE</scope>
</reference>